<dbReference type="Proteomes" id="UP001359485">
    <property type="component" value="Unassembled WGS sequence"/>
</dbReference>
<keyword evidence="1" id="KW-0547">Nucleotide-binding</keyword>
<dbReference type="CDD" id="cd18795">
    <property type="entry name" value="SF2_C_Ski2"/>
    <property type="match status" value="1"/>
</dbReference>
<keyword evidence="3" id="KW-0347">Helicase</keyword>
<dbReference type="Pfam" id="PF20470">
    <property type="entry name" value="HTH_61"/>
    <property type="match status" value="1"/>
</dbReference>
<dbReference type="SMART" id="SM00490">
    <property type="entry name" value="HELICc"/>
    <property type="match status" value="1"/>
</dbReference>
<evidence type="ECO:0000256" key="4">
    <source>
        <dbReference type="ARBA" id="ARBA00022840"/>
    </source>
</evidence>
<dbReference type="Pfam" id="PF00270">
    <property type="entry name" value="DEAD"/>
    <property type="match status" value="1"/>
</dbReference>
<dbReference type="InterPro" id="IPR027417">
    <property type="entry name" value="P-loop_NTPase"/>
</dbReference>
<dbReference type="InterPro" id="IPR014001">
    <property type="entry name" value="Helicase_ATP-bd"/>
</dbReference>
<evidence type="ECO:0000259" key="6">
    <source>
        <dbReference type="PROSITE" id="PS51192"/>
    </source>
</evidence>
<evidence type="ECO:0000313" key="8">
    <source>
        <dbReference type="EMBL" id="KAK6627671.1"/>
    </source>
</evidence>
<reference evidence="8 9" key="1">
    <citation type="submission" date="2023-09" db="EMBL/GenBank/DDBJ databases">
        <title>Genomes of two closely related lineages of the louse Polyplax serrata with different host specificities.</title>
        <authorList>
            <person name="Martinu J."/>
            <person name="Tarabai H."/>
            <person name="Stefka J."/>
            <person name="Hypsa V."/>
        </authorList>
    </citation>
    <scope>NUCLEOTIDE SEQUENCE [LARGE SCALE GENOMIC DNA]</scope>
    <source>
        <strain evidence="8">98ZLc_SE</strain>
    </source>
</reference>
<dbReference type="PANTHER" id="PTHR47961">
    <property type="entry name" value="DNA POLYMERASE THETA, PUTATIVE (AFU_ORTHOLOGUE AFUA_1G05260)-RELATED"/>
    <property type="match status" value="1"/>
</dbReference>
<evidence type="ECO:0000256" key="2">
    <source>
        <dbReference type="ARBA" id="ARBA00022801"/>
    </source>
</evidence>
<dbReference type="CDD" id="cd18026">
    <property type="entry name" value="DEXHc_POLQ-like"/>
    <property type="match status" value="1"/>
</dbReference>
<gene>
    <name evidence="8" type="ORF">RUM44_010150</name>
</gene>
<accession>A0ABR1AUS2</accession>
<protein>
    <recommendedName>
        <fullName evidence="10">Helicase POLQ-like</fullName>
    </recommendedName>
</protein>
<dbReference type="PROSITE" id="PS51194">
    <property type="entry name" value="HELICASE_CTER"/>
    <property type="match status" value="1"/>
</dbReference>
<evidence type="ECO:0008006" key="10">
    <source>
        <dbReference type="Google" id="ProtNLM"/>
    </source>
</evidence>
<evidence type="ECO:0000313" key="9">
    <source>
        <dbReference type="Proteomes" id="UP001359485"/>
    </source>
</evidence>
<dbReference type="SUPFAM" id="SSF158702">
    <property type="entry name" value="Sec63 N-terminal domain-like"/>
    <property type="match status" value="1"/>
</dbReference>
<dbReference type="Pfam" id="PF00271">
    <property type="entry name" value="Helicase_C"/>
    <property type="match status" value="1"/>
</dbReference>
<keyword evidence="9" id="KW-1185">Reference proteome</keyword>
<keyword evidence="2" id="KW-0378">Hydrolase</keyword>
<dbReference type="Gene3D" id="3.40.50.300">
    <property type="entry name" value="P-loop containing nucleotide triphosphate hydrolases"/>
    <property type="match status" value="2"/>
</dbReference>
<evidence type="ECO:0000256" key="3">
    <source>
        <dbReference type="ARBA" id="ARBA00022806"/>
    </source>
</evidence>
<dbReference type="SMART" id="SM00487">
    <property type="entry name" value="DEXDc"/>
    <property type="match status" value="1"/>
</dbReference>
<comment type="catalytic activity">
    <reaction evidence="5">
        <text>ATP + H2O = ADP + phosphate + H(+)</text>
        <dbReference type="Rhea" id="RHEA:13065"/>
        <dbReference type="ChEBI" id="CHEBI:15377"/>
        <dbReference type="ChEBI" id="CHEBI:15378"/>
        <dbReference type="ChEBI" id="CHEBI:30616"/>
        <dbReference type="ChEBI" id="CHEBI:43474"/>
        <dbReference type="ChEBI" id="CHEBI:456216"/>
        <dbReference type="EC" id="5.6.2.4"/>
    </reaction>
</comment>
<dbReference type="InterPro" id="IPR011545">
    <property type="entry name" value="DEAD/DEAH_box_helicase_dom"/>
</dbReference>
<dbReference type="SUPFAM" id="SSF52540">
    <property type="entry name" value="P-loop containing nucleoside triphosphate hydrolases"/>
    <property type="match status" value="1"/>
</dbReference>
<dbReference type="InterPro" id="IPR050474">
    <property type="entry name" value="Hel308_SKI2-like"/>
</dbReference>
<dbReference type="Gene3D" id="1.10.150.20">
    <property type="entry name" value="5' to 3' exonuclease, C-terminal subdomain"/>
    <property type="match status" value="1"/>
</dbReference>
<comment type="caution">
    <text evidence="8">The sequence shown here is derived from an EMBL/GenBank/DDBJ whole genome shotgun (WGS) entry which is preliminary data.</text>
</comment>
<evidence type="ECO:0000259" key="7">
    <source>
        <dbReference type="PROSITE" id="PS51194"/>
    </source>
</evidence>
<dbReference type="InterPro" id="IPR046931">
    <property type="entry name" value="HTH_61"/>
</dbReference>
<feature type="domain" description="Helicase C-terminal" evidence="7">
    <location>
        <begin position="510"/>
        <end position="699"/>
    </location>
</feature>
<keyword evidence="4" id="KW-0067">ATP-binding</keyword>
<dbReference type="EMBL" id="JAWJWF010000045">
    <property type="protein sequence ID" value="KAK6627671.1"/>
    <property type="molecule type" value="Genomic_DNA"/>
</dbReference>
<dbReference type="InterPro" id="IPR048960">
    <property type="entry name" value="POLQ-like_helical"/>
</dbReference>
<sequence length="1055" mass="118885">MNAQSTPVRQKKVKTQLVDSFAELTPIKDCTSHYIEIANVSDDFICSQKSEKFPVSLTKSQRTRIKKKRKEAERRKLMKRLYNCDDRKVNNNCTLKELDTSTSKHINELSTDFFSEIKDLFKESFVGDMGYSSASERVSASITNNSFVNSGITKTPNEKHSQNSGHQTKIQKLDHTLVKEEVLSKESQKINEILTVSDVMKWSYESLVPKESNINLSNQIKQKLLENVTIKEVPQSQHTGWTQLNCSAILKSEKTLIYNELGDFYGLPTKVQKLYEDHKGIKELYKWQQECLNMNAVKMHSNLVYALPTSGGKTLVAELLILRELLCYNRNVLFILPYVSIVQEKIRDFSHFALELGFLVEEYAAGKGAIPPRKRRRRNSLIIATIEKALIVVNSLIETNRLHEFGLLVVDELHMLSENGRGAILETLLTQVLYRKEKIQIIGMTATIGNLMEVAQFLNAESYVGDFRPVSLHEYIKCENKIYEIDWKSENAVKEVRTLTSSKQGMDPDGIAALVQEVVPNDSALVFCPTRKNCENVALLLSQVLYRNLMKHKEEEKKSLYRALLSESNDQICPILRKTLPFGVAYHHSGLTAGERKLLEESFRDGTLSVICCTSTLAVGVNLPAKRVILRSPYVGKDFINLSRYKQMVGRAGRSGFGSEGESFLVCQKMDLEKVKKLLHSQMDETTSKIDFDSCKELILCSIGLGTATTRKTLRELVSCSLLHSQCAKLNVDTKKMTDTCISSLYKQGALRVKDVSVQSSQDASCSRLDLNTTATKKSLKLSNDSQLMISRLGRAAMKGGLSLEKAHDLYGDLIKAQSSLVLLTNLHLLYLVTPSEIFSQIKPNFSLYFNAYLQLSSNEIHTANIIGITEFVMTKLAMGHQPKCVSESVVSRFYVSLMLNLLWKQRTVWEVANMFQLPRGQVQTLMTSAATYANCVLRFCEELEEFWSFKSLLTDFCPQLAHCCSAELLPLMDLPAVKRGRAKQLYEAGYKTLHILAVTEPNNLVQTIDHLSLRVASQIVAAAKLLLMEKAENLKEEAEDVLEGLAAQSAPKQI</sequence>
<dbReference type="PANTHER" id="PTHR47961:SF12">
    <property type="entry name" value="HELICASE POLQ-LIKE"/>
    <property type="match status" value="1"/>
</dbReference>
<dbReference type="PROSITE" id="PS51192">
    <property type="entry name" value="HELICASE_ATP_BIND_1"/>
    <property type="match status" value="1"/>
</dbReference>
<evidence type="ECO:0000256" key="5">
    <source>
        <dbReference type="ARBA" id="ARBA00048988"/>
    </source>
</evidence>
<dbReference type="Gene3D" id="1.10.3380.20">
    <property type="match status" value="1"/>
</dbReference>
<proteinExistence type="predicted"/>
<evidence type="ECO:0000256" key="1">
    <source>
        <dbReference type="ARBA" id="ARBA00022741"/>
    </source>
</evidence>
<dbReference type="Pfam" id="PF21099">
    <property type="entry name" value="POLQ_helical"/>
    <property type="match status" value="1"/>
</dbReference>
<dbReference type="InterPro" id="IPR001650">
    <property type="entry name" value="Helicase_C-like"/>
</dbReference>
<feature type="domain" description="Helicase ATP-binding" evidence="6">
    <location>
        <begin position="294"/>
        <end position="466"/>
    </location>
</feature>
<name>A0ABR1AUS2_POLSC</name>
<organism evidence="8 9">
    <name type="scientific">Polyplax serrata</name>
    <name type="common">Common mouse louse</name>
    <dbReference type="NCBI Taxonomy" id="468196"/>
    <lineage>
        <taxon>Eukaryota</taxon>
        <taxon>Metazoa</taxon>
        <taxon>Ecdysozoa</taxon>
        <taxon>Arthropoda</taxon>
        <taxon>Hexapoda</taxon>
        <taxon>Insecta</taxon>
        <taxon>Pterygota</taxon>
        <taxon>Neoptera</taxon>
        <taxon>Paraneoptera</taxon>
        <taxon>Psocodea</taxon>
        <taxon>Troctomorpha</taxon>
        <taxon>Phthiraptera</taxon>
        <taxon>Anoplura</taxon>
        <taxon>Polyplacidae</taxon>
        <taxon>Polyplax</taxon>
    </lineage>
</organism>